<sequence length="185" mass="18916">MFGIPLGTLAASTIGWRGTFWSLSGLSILVAILLALTCPSLARPERVRIAEQLRILRDPFFVGRNPLGATLLTVAILALGMIAVPAPAGSTIGLLLGMAVWGIANAALYPICQVRVMKSAVHAQALAGTLNVAMANAGIGPSAIFGGLALRHFGLWSLGCVAAAIAVLAMATVPIVARLGRGAGR</sequence>
<dbReference type="Gene3D" id="1.20.1250.20">
    <property type="entry name" value="MFS general substrate transporter like domains"/>
    <property type="match status" value="1"/>
</dbReference>
<dbReference type="Proteomes" id="UP000500767">
    <property type="component" value="Chromosome"/>
</dbReference>
<keyword evidence="2" id="KW-1003">Cell membrane</keyword>
<evidence type="ECO:0000256" key="4">
    <source>
        <dbReference type="ARBA" id="ARBA00022989"/>
    </source>
</evidence>
<evidence type="ECO:0000256" key="1">
    <source>
        <dbReference type="ARBA" id="ARBA00004651"/>
    </source>
</evidence>
<dbReference type="PANTHER" id="PTHR43124:SF10">
    <property type="entry name" value="PURINE EFFLUX PUMP PBUE"/>
    <property type="match status" value="1"/>
</dbReference>
<keyword evidence="3 6" id="KW-0812">Transmembrane</keyword>
<feature type="transmembrane region" description="Helical" evidence="6">
    <location>
        <begin position="20"/>
        <end position="42"/>
    </location>
</feature>
<name>A0A6M8HLU8_9PROT</name>
<evidence type="ECO:0000313" key="7">
    <source>
        <dbReference type="EMBL" id="QKE89353.1"/>
    </source>
</evidence>
<feature type="transmembrane region" description="Helical" evidence="6">
    <location>
        <begin position="124"/>
        <end position="149"/>
    </location>
</feature>
<evidence type="ECO:0000256" key="3">
    <source>
        <dbReference type="ARBA" id="ARBA00022692"/>
    </source>
</evidence>
<dbReference type="GO" id="GO:0005886">
    <property type="term" value="C:plasma membrane"/>
    <property type="evidence" value="ECO:0007669"/>
    <property type="project" value="UniProtKB-SubCell"/>
</dbReference>
<dbReference type="GO" id="GO:0022857">
    <property type="term" value="F:transmembrane transporter activity"/>
    <property type="evidence" value="ECO:0007669"/>
    <property type="project" value="TreeGrafter"/>
</dbReference>
<dbReference type="PANTHER" id="PTHR43124">
    <property type="entry name" value="PURINE EFFLUX PUMP PBUE"/>
    <property type="match status" value="1"/>
</dbReference>
<feature type="transmembrane region" description="Helical" evidence="6">
    <location>
        <begin position="63"/>
        <end position="86"/>
    </location>
</feature>
<accession>A0A6M8HLU8</accession>
<feature type="transmembrane region" description="Helical" evidence="6">
    <location>
        <begin position="155"/>
        <end position="177"/>
    </location>
</feature>
<reference evidence="7 8" key="1">
    <citation type="journal article" date="2014" name="World J. Microbiol. Biotechnol.">
        <title>Biodiversity and physiological characteristics of Antarctic and Arctic lichens-associated bacteria.</title>
        <authorList>
            <person name="Lee Y.M."/>
            <person name="Kim E.H."/>
            <person name="Lee H.K."/>
            <person name="Hong S.G."/>
        </authorList>
    </citation>
    <scope>NUCLEOTIDE SEQUENCE [LARGE SCALE GENOMIC DNA]</scope>
    <source>
        <strain evidence="7 8">PAMC 26569</strain>
    </source>
</reference>
<dbReference type="RefSeq" id="WP_171837479.1">
    <property type="nucleotide sequence ID" value="NZ_CP053708.1"/>
</dbReference>
<organism evidence="7 8">
    <name type="scientific">Lichenicola cladoniae</name>
    <dbReference type="NCBI Taxonomy" id="1484109"/>
    <lineage>
        <taxon>Bacteria</taxon>
        <taxon>Pseudomonadati</taxon>
        <taxon>Pseudomonadota</taxon>
        <taxon>Alphaproteobacteria</taxon>
        <taxon>Acetobacterales</taxon>
        <taxon>Acetobacteraceae</taxon>
        <taxon>Lichenicola</taxon>
    </lineage>
</organism>
<dbReference type="InterPro" id="IPR050189">
    <property type="entry name" value="MFS_Efflux_Transporters"/>
</dbReference>
<gene>
    <name evidence="7" type="ORF">HN018_04275</name>
</gene>
<evidence type="ECO:0000313" key="8">
    <source>
        <dbReference type="Proteomes" id="UP000500767"/>
    </source>
</evidence>
<protein>
    <submittedName>
        <fullName evidence="7">MFS transporter</fullName>
    </submittedName>
</protein>
<dbReference type="AlphaFoldDB" id="A0A6M8HLU8"/>
<proteinExistence type="predicted"/>
<evidence type="ECO:0000256" key="5">
    <source>
        <dbReference type="ARBA" id="ARBA00023136"/>
    </source>
</evidence>
<dbReference type="KEGG" id="lck:HN018_04275"/>
<evidence type="ECO:0000256" key="2">
    <source>
        <dbReference type="ARBA" id="ARBA00022475"/>
    </source>
</evidence>
<keyword evidence="5 6" id="KW-0472">Membrane</keyword>
<feature type="transmembrane region" description="Helical" evidence="6">
    <location>
        <begin position="92"/>
        <end position="112"/>
    </location>
</feature>
<dbReference type="InterPro" id="IPR036259">
    <property type="entry name" value="MFS_trans_sf"/>
</dbReference>
<evidence type="ECO:0000256" key="6">
    <source>
        <dbReference type="SAM" id="Phobius"/>
    </source>
</evidence>
<keyword evidence="8" id="KW-1185">Reference proteome</keyword>
<keyword evidence="4 6" id="KW-1133">Transmembrane helix</keyword>
<dbReference type="EMBL" id="CP053708">
    <property type="protein sequence ID" value="QKE89353.1"/>
    <property type="molecule type" value="Genomic_DNA"/>
</dbReference>
<dbReference type="SUPFAM" id="SSF103473">
    <property type="entry name" value="MFS general substrate transporter"/>
    <property type="match status" value="1"/>
</dbReference>
<comment type="subcellular location">
    <subcellularLocation>
        <location evidence="1">Cell membrane</location>
        <topology evidence="1">Multi-pass membrane protein</topology>
    </subcellularLocation>
</comment>